<dbReference type="GO" id="GO:0006950">
    <property type="term" value="P:response to stress"/>
    <property type="evidence" value="ECO:0007669"/>
    <property type="project" value="TreeGrafter"/>
</dbReference>
<dbReference type="PANTHER" id="PTHR33164:SF43">
    <property type="entry name" value="HTH-TYPE TRANSCRIPTIONAL REPRESSOR YETL"/>
    <property type="match status" value="1"/>
</dbReference>
<accession>A0A6J4VJ00</accession>
<dbReference type="InterPro" id="IPR039422">
    <property type="entry name" value="MarR/SlyA-like"/>
</dbReference>
<proteinExistence type="predicted"/>
<reference evidence="2" key="1">
    <citation type="submission" date="2020-02" db="EMBL/GenBank/DDBJ databases">
        <authorList>
            <person name="Meier V. D."/>
        </authorList>
    </citation>
    <scope>NUCLEOTIDE SEQUENCE</scope>
    <source>
        <strain evidence="2">AVDCRST_MAG33</strain>
    </source>
</reference>
<dbReference type="PROSITE" id="PS50995">
    <property type="entry name" value="HTH_MARR_2"/>
    <property type="match status" value="1"/>
</dbReference>
<dbReference type="AlphaFoldDB" id="A0A6J4VJ00"/>
<dbReference type="EMBL" id="CADCWK010000420">
    <property type="protein sequence ID" value="CAA9579336.1"/>
    <property type="molecule type" value="Genomic_DNA"/>
</dbReference>
<dbReference type="SUPFAM" id="SSF46785">
    <property type="entry name" value="Winged helix' DNA-binding domain"/>
    <property type="match status" value="1"/>
</dbReference>
<protein>
    <recommendedName>
        <fullName evidence="1">HTH marR-type domain-containing protein</fullName>
    </recommendedName>
</protein>
<gene>
    <name evidence="2" type="ORF">AVDCRST_MAG33-3434</name>
</gene>
<dbReference type="GO" id="GO:0003700">
    <property type="term" value="F:DNA-binding transcription factor activity"/>
    <property type="evidence" value="ECO:0007669"/>
    <property type="project" value="InterPro"/>
</dbReference>
<feature type="domain" description="HTH marR-type" evidence="1">
    <location>
        <begin position="19"/>
        <end position="151"/>
    </location>
</feature>
<dbReference type="InterPro" id="IPR036388">
    <property type="entry name" value="WH-like_DNA-bd_sf"/>
</dbReference>
<dbReference type="Pfam" id="PF12802">
    <property type="entry name" value="MarR_2"/>
    <property type="match status" value="1"/>
</dbReference>
<dbReference type="InterPro" id="IPR000835">
    <property type="entry name" value="HTH_MarR-typ"/>
</dbReference>
<organism evidence="2">
    <name type="scientific">uncultured Thermomicrobiales bacterium</name>
    <dbReference type="NCBI Taxonomy" id="1645740"/>
    <lineage>
        <taxon>Bacteria</taxon>
        <taxon>Pseudomonadati</taxon>
        <taxon>Thermomicrobiota</taxon>
        <taxon>Thermomicrobia</taxon>
        <taxon>Thermomicrobiales</taxon>
        <taxon>environmental samples</taxon>
    </lineage>
</organism>
<evidence type="ECO:0000313" key="2">
    <source>
        <dbReference type="EMBL" id="CAA9579336.1"/>
    </source>
</evidence>
<sequence length="156" mass="17257">MSRPQPATDADADDAVELEGEPAFVLWQAAHVSQLAQEARLGGLGLTLPLYSTLARLGQRPEASMADLARFTFTTPQNMSSAVTRLEQMGFVTRRPHPRRARMVQLKLTPAGETVLEEAHALVFEVQDRMIADLTPEELASLPGILRRCRDALRPR</sequence>
<dbReference type="PANTHER" id="PTHR33164">
    <property type="entry name" value="TRANSCRIPTIONAL REGULATOR, MARR FAMILY"/>
    <property type="match status" value="1"/>
</dbReference>
<evidence type="ECO:0000259" key="1">
    <source>
        <dbReference type="PROSITE" id="PS50995"/>
    </source>
</evidence>
<dbReference type="InterPro" id="IPR036390">
    <property type="entry name" value="WH_DNA-bd_sf"/>
</dbReference>
<dbReference type="SMART" id="SM00347">
    <property type="entry name" value="HTH_MARR"/>
    <property type="match status" value="1"/>
</dbReference>
<dbReference type="Gene3D" id="1.10.10.10">
    <property type="entry name" value="Winged helix-like DNA-binding domain superfamily/Winged helix DNA-binding domain"/>
    <property type="match status" value="1"/>
</dbReference>
<name>A0A6J4VJ00_9BACT</name>